<dbReference type="GO" id="GO:0051301">
    <property type="term" value="P:cell division"/>
    <property type="evidence" value="ECO:0007669"/>
    <property type="project" value="UniProtKB-KW"/>
</dbReference>
<comment type="similarity">
    <text evidence="2">Belongs to the invasin protein D family.</text>
</comment>
<reference evidence="11 12" key="2">
    <citation type="submission" date="2018-06" db="EMBL/GenBank/DDBJ databases">
        <authorList>
            <consortium name="Pathogen Informatics"/>
            <person name="Doyle S."/>
        </authorList>
    </citation>
    <scope>NUCLEOTIDE SEQUENCE [LARGE SCALE GENOMIC DNA]</scope>
    <source>
        <strain evidence="8 11">NCTC10975</strain>
        <strain evidence="9 12">NCTC11938</strain>
    </source>
</reference>
<dbReference type="Proteomes" id="UP001171165">
    <property type="component" value="Unassembled WGS sequence"/>
</dbReference>
<accession>A0A1Z1SQY1</accession>
<dbReference type="OrthoDB" id="6455356at2"/>
<organism evidence="7 13">
    <name type="scientific">Proteus mirabilis</name>
    <dbReference type="NCBI Taxonomy" id="584"/>
    <lineage>
        <taxon>Bacteria</taxon>
        <taxon>Pseudomonadati</taxon>
        <taxon>Pseudomonadota</taxon>
        <taxon>Gammaproteobacteria</taxon>
        <taxon>Enterobacterales</taxon>
        <taxon>Morganellaceae</taxon>
        <taxon>Proteus</taxon>
    </lineage>
</organism>
<evidence type="ECO:0000313" key="11">
    <source>
        <dbReference type="Proteomes" id="UP000251485"/>
    </source>
</evidence>
<sequence>MSNDISVYTEGINDLPHLNTRVNTDNYFENLLEDEDFLSWEPNREYQDMNYDNNRKNKFIEKLPDTDKYYYLDDDYNKTINDKNDFLNQFSNDLNDLRKKDNSYETDSLSDLFNNVKQSIVSGKADYLDVLKDIFSNYMNFVNELRQTISNLNKYQKAGSKEGTVNFDFKSFFNDLSNIRDKYKNPTGTVDDPFVFKSRLFFQHQKDGTYLRTIDGQEVHYSDLQQVNNAADALEKLLKGINGISVSIQRRGGEPDVDIDCRGRIDCTDLEKLLNDLSKKVSNTDDINQTEFELFRKTIDALDKKINTNLDELSKKYSTANSNYDNFVKIVSSTMNTLLEMAKGFLRF</sequence>
<evidence type="ECO:0000256" key="3">
    <source>
        <dbReference type="ARBA" id="ARBA00022525"/>
    </source>
</evidence>
<reference evidence="7" key="3">
    <citation type="submission" date="2023-06" db="EMBL/GenBank/DDBJ databases">
        <authorList>
            <consortium name="Clinical and Environmental Microbiology Branch: Whole genome sequencing antimicrobial resistance pathogens in the healthcare setting"/>
        </authorList>
    </citation>
    <scope>NUCLEOTIDE SEQUENCE</scope>
    <source>
        <strain evidence="7">Microbial</strain>
    </source>
</reference>
<evidence type="ECO:0000256" key="2">
    <source>
        <dbReference type="ARBA" id="ARBA00007741"/>
    </source>
</evidence>
<dbReference type="Pfam" id="PF06511">
    <property type="entry name" value="T3SS_TC"/>
    <property type="match status" value="1"/>
</dbReference>
<dbReference type="Proteomes" id="UP000195540">
    <property type="component" value="Chromosome"/>
</dbReference>
<evidence type="ECO:0000313" key="9">
    <source>
        <dbReference type="EMBL" id="SUC38634.1"/>
    </source>
</evidence>
<evidence type="ECO:0000256" key="5">
    <source>
        <dbReference type="ARBA" id="ARBA00023054"/>
    </source>
</evidence>
<dbReference type="Proteomes" id="UP000251485">
    <property type="component" value="Unassembled WGS sequence"/>
</dbReference>
<evidence type="ECO:0000313" key="10">
    <source>
        <dbReference type="Proteomes" id="UP000195540"/>
    </source>
</evidence>
<dbReference type="GeneID" id="6802080"/>
<keyword evidence="6" id="KW-0131">Cell cycle</keyword>
<evidence type="ECO:0000313" key="12">
    <source>
        <dbReference type="Proteomes" id="UP000254191"/>
    </source>
</evidence>
<keyword evidence="6" id="KW-0132">Cell division</keyword>
<dbReference type="DNASU" id="6802080"/>
<keyword evidence="5" id="KW-0175">Coiled coil</keyword>
<gene>
    <name evidence="8" type="primary">sipD</name>
    <name evidence="6" type="ORF">AM402_04220</name>
    <name evidence="8" type="ORF">NCTC10975_01766</name>
    <name evidence="9" type="ORF">NCTC11938_02905</name>
    <name evidence="7" type="ORF">PW210_002622</name>
</gene>
<dbReference type="EMBL" id="UGTS01000005">
    <property type="protein sequence ID" value="SUC38634.1"/>
    <property type="molecule type" value="Genomic_DNA"/>
</dbReference>
<evidence type="ECO:0000313" key="8">
    <source>
        <dbReference type="EMBL" id="SPY96067.1"/>
    </source>
</evidence>
<dbReference type="EMBL" id="ABKSPD020000009">
    <property type="protein sequence ID" value="EKW9776780.1"/>
    <property type="molecule type" value="Genomic_DNA"/>
</dbReference>
<evidence type="ECO:0000256" key="4">
    <source>
        <dbReference type="ARBA" id="ARBA00023026"/>
    </source>
</evidence>
<evidence type="ECO:0000313" key="13">
    <source>
        <dbReference type="Proteomes" id="UP001171165"/>
    </source>
</evidence>
<dbReference type="InterPro" id="IPR036708">
    <property type="entry name" value="BipD-like_sf"/>
</dbReference>
<keyword evidence="4" id="KW-0843">Virulence</keyword>
<dbReference type="EMBL" id="UAUE01000011">
    <property type="protein sequence ID" value="SPY96067.1"/>
    <property type="molecule type" value="Genomic_DNA"/>
</dbReference>
<evidence type="ECO:0000313" key="7">
    <source>
        <dbReference type="EMBL" id="EKW9776780.1"/>
    </source>
</evidence>
<evidence type="ECO:0000256" key="1">
    <source>
        <dbReference type="ARBA" id="ARBA00004613"/>
    </source>
</evidence>
<dbReference type="SUPFAM" id="SSF140693">
    <property type="entry name" value="IpaD-like"/>
    <property type="match status" value="1"/>
</dbReference>
<dbReference type="RefSeq" id="WP_004245823.1">
    <property type="nucleotide sequence ID" value="NZ_AP026827.1"/>
</dbReference>
<dbReference type="Proteomes" id="UP000254191">
    <property type="component" value="Unassembled WGS sequence"/>
</dbReference>
<name>A0A1Z1SQY1_PROMI</name>
<proteinExistence type="inferred from homology"/>
<protein>
    <submittedName>
        <fullName evidence="6">Cell division protein</fullName>
    </submittedName>
    <submittedName>
        <fullName evidence="8">Cell invasion protein</fullName>
    </submittedName>
    <submittedName>
        <fullName evidence="7">IpaD/SipD/SspD family type III secretion system needle tip protein</fullName>
    </submittedName>
</protein>
<dbReference type="Gene3D" id="1.20.1710.10">
    <property type="entry name" value="IpaD-like"/>
    <property type="match status" value="1"/>
</dbReference>
<reference evidence="6 10" key="1">
    <citation type="submission" date="2017-05" db="EMBL/GenBank/DDBJ databases">
        <title>Whole genome sequencing of Proteus mirabilis AR_0155.</title>
        <authorList>
            <person name="Conlan S."/>
            <person name="Thomas P.J."/>
            <person name="Mullikin J."/>
            <person name="Frank K.M."/>
            <person name="Segre J.A."/>
        </authorList>
    </citation>
    <scope>NUCLEOTIDE SEQUENCE [LARGE SCALE GENOMIC DNA]</scope>
    <source>
        <strain evidence="6 10">AR_0155</strain>
    </source>
</reference>
<dbReference type="STRING" id="584.AOUC001_02090"/>
<dbReference type="AlphaFoldDB" id="A0A1Z1SQY1"/>
<dbReference type="InterPro" id="IPR009483">
    <property type="entry name" value="IpaD/BipD/SipD"/>
</dbReference>
<evidence type="ECO:0000313" key="6">
    <source>
        <dbReference type="EMBL" id="ARX33387.1"/>
    </source>
</evidence>
<comment type="subcellular location">
    <subcellularLocation>
        <location evidence="1">Secreted</location>
    </subcellularLocation>
</comment>
<dbReference type="EMBL" id="CP021694">
    <property type="protein sequence ID" value="ARX33387.1"/>
    <property type="molecule type" value="Genomic_DNA"/>
</dbReference>
<dbReference type="GO" id="GO:0005576">
    <property type="term" value="C:extracellular region"/>
    <property type="evidence" value="ECO:0007669"/>
    <property type="project" value="UniProtKB-SubCell"/>
</dbReference>
<keyword evidence="3" id="KW-0964">Secreted</keyword>